<comment type="caution">
    <text evidence="4">The sequence shown here is derived from an EMBL/GenBank/DDBJ whole genome shotgun (WGS) entry which is preliminary data.</text>
</comment>
<proteinExistence type="predicted"/>
<evidence type="ECO:0000256" key="2">
    <source>
        <dbReference type="SAM" id="SignalP"/>
    </source>
</evidence>
<name>A0A2S8FZD7_9BACT</name>
<keyword evidence="2" id="KW-0732">Signal</keyword>
<evidence type="ECO:0000313" key="5">
    <source>
        <dbReference type="Proteomes" id="UP000238322"/>
    </source>
</evidence>
<dbReference type="Pfam" id="PF07589">
    <property type="entry name" value="PEP-CTERM"/>
    <property type="match status" value="1"/>
</dbReference>
<organism evidence="4 5">
    <name type="scientific">Blastopirellula marina</name>
    <dbReference type="NCBI Taxonomy" id="124"/>
    <lineage>
        <taxon>Bacteria</taxon>
        <taxon>Pseudomonadati</taxon>
        <taxon>Planctomycetota</taxon>
        <taxon>Planctomycetia</taxon>
        <taxon>Pirellulales</taxon>
        <taxon>Pirellulaceae</taxon>
        <taxon>Blastopirellula</taxon>
    </lineage>
</organism>
<feature type="transmembrane region" description="Helical" evidence="1">
    <location>
        <begin position="184"/>
        <end position="202"/>
    </location>
</feature>
<dbReference type="EMBL" id="PUHY01000005">
    <property type="protein sequence ID" value="PQO37555.1"/>
    <property type="molecule type" value="Genomic_DNA"/>
</dbReference>
<keyword evidence="1" id="KW-1133">Transmembrane helix</keyword>
<keyword evidence="1" id="KW-0472">Membrane</keyword>
<accession>A0A2S8FZD7</accession>
<feature type="chain" id="PRO_5015413121" description="Ice-binding protein C-terminal domain-containing protein" evidence="2">
    <location>
        <begin position="25"/>
        <end position="213"/>
    </location>
</feature>
<evidence type="ECO:0000259" key="3">
    <source>
        <dbReference type="Pfam" id="PF07589"/>
    </source>
</evidence>
<dbReference type="NCBIfam" id="TIGR02595">
    <property type="entry name" value="PEP_CTERM"/>
    <property type="match status" value="1"/>
</dbReference>
<evidence type="ECO:0000256" key="1">
    <source>
        <dbReference type="SAM" id="Phobius"/>
    </source>
</evidence>
<sequence>MQCKWWSSAAILVGMLFVAVQANAAMITYDLDLQDTGGGIIEASAPFAPAQVIPVGEVVTIDAQFAPGQALRIDGSTDFETLFLGITSNTNAFSSVKDVTVKLLGFSGTGGAMDTYSAPTATARVFGHELGVVLTDFLTSTQSVTFTGYSVQFTVNSQNPASRSFAVGTLAATNAEITTVPEPSTYAMFGIGALAIGLAAFWKTREKQVAAIA</sequence>
<dbReference type="Proteomes" id="UP000238322">
    <property type="component" value="Unassembled WGS sequence"/>
</dbReference>
<protein>
    <recommendedName>
        <fullName evidence="3">Ice-binding protein C-terminal domain-containing protein</fullName>
    </recommendedName>
</protein>
<gene>
    <name evidence="4" type="ORF">C5Y83_06315</name>
</gene>
<evidence type="ECO:0000313" key="4">
    <source>
        <dbReference type="EMBL" id="PQO37555.1"/>
    </source>
</evidence>
<dbReference type="InterPro" id="IPR013424">
    <property type="entry name" value="Ice-binding_C"/>
</dbReference>
<reference evidence="4 5" key="1">
    <citation type="submission" date="2018-02" db="EMBL/GenBank/DDBJ databases">
        <title>Comparative genomes isolates from brazilian mangrove.</title>
        <authorList>
            <person name="Araujo J.E."/>
            <person name="Taketani R.G."/>
            <person name="Silva M.C.P."/>
            <person name="Loureco M.V."/>
            <person name="Andreote F.D."/>
        </authorList>
    </citation>
    <scope>NUCLEOTIDE SEQUENCE [LARGE SCALE GENOMIC DNA]</scope>
    <source>
        <strain evidence="4 5">Hex-1 MGV</strain>
    </source>
</reference>
<dbReference type="AlphaFoldDB" id="A0A2S8FZD7"/>
<keyword evidence="1" id="KW-0812">Transmembrane</keyword>
<feature type="domain" description="Ice-binding protein C-terminal" evidence="3">
    <location>
        <begin position="179"/>
        <end position="198"/>
    </location>
</feature>
<dbReference type="RefSeq" id="WP_105328804.1">
    <property type="nucleotide sequence ID" value="NZ_PUHY01000005.1"/>
</dbReference>
<feature type="signal peptide" evidence="2">
    <location>
        <begin position="1"/>
        <end position="24"/>
    </location>
</feature>